<proteinExistence type="predicted"/>
<evidence type="ECO:0000313" key="3">
    <source>
        <dbReference type="Proteomes" id="UP001611383"/>
    </source>
</evidence>
<dbReference type="EMBL" id="CP043494">
    <property type="protein sequence ID" value="WNG44305.1"/>
    <property type="molecule type" value="Genomic_DNA"/>
</dbReference>
<reference evidence="2 3" key="1">
    <citation type="submission" date="2019-08" db="EMBL/GenBank/DDBJ databases">
        <title>Archangium and Cystobacter genomes.</title>
        <authorList>
            <person name="Chen I.-C.K."/>
            <person name="Wielgoss S."/>
        </authorList>
    </citation>
    <scope>NUCLEOTIDE SEQUENCE [LARGE SCALE GENOMIC DNA]</scope>
    <source>
        <strain evidence="2 3">Cbm 6</strain>
    </source>
</reference>
<evidence type="ECO:0000256" key="1">
    <source>
        <dbReference type="SAM" id="Phobius"/>
    </source>
</evidence>
<dbReference type="PANTHER" id="PTHR35519">
    <property type="entry name" value="MEMBRANE PROTEINS"/>
    <property type="match status" value="1"/>
</dbReference>
<keyword evidence="3" id="KW-1185">Reference proteome</keyword>
<dbReference type="Pfam" id="PF13430">
    <property type="entry name" value="DUF4112"/>
    <property type="match status" value="1"/>
</dbReference>
<protein>
    <submittedName>
        <fullName evidence="2">DUF4112 domain-containing protein</fullName>
    </submittedName>
</protein>
<dbReference type="InterPro" id="IPR025187">
    <property type="entry name" value="DUF4112"/>
</dbReference>
<evidence type="ECO:0000313" key="2">
    <source>
        <dbReference type="EMBL" id="WNG44305.1"/>
    </source>
</evidence>
<accession>A0ABY9WKH4</accession>
<name>A0ABY9WKH4_9BACT</name>
<keyword evidence="1" id="KW-1133">Transmembrane helix</keyword>
<organism evidence="2 3">
    <name type="scientific">Archangium minus</name>
    <dbReference type="NCBI Taxonomy" id="83450"/>
    <lineage>
        <taxon>Bacteria</taxon>
        <taxon>Pseudomonadati</taxon>
        <taxon>Myxococcota</taxon>
        <taxon>Myxococcia</taxon>
        <taxon>Myxococcales</taxon>
        <taxon>Cystobacterineae</taxon>
        <taxon>Archangiaceae</taxon>
        <taxon>Archangium</taxon>
    </lineage>
</organism>
<sequence length="165" mass="17343">MSPSSAPLSPPSDPAALEQVRRLAQQLDTSIRLPGGIRIGWDAVLGLVPGVGDWAGALLSTYIVLQAVRLGASREVLVRMLGNVALESLVGAVPFLGDVFDAAYKANMRNVRLLEEHMVAPTATRRASRAWVLGIVVALVALLVLGVTLTVLAFRAVAASVQGLQ</sequence>
<gene>
    <name evidence="2" type="ORF">F0U60_09425</name>
</gene>
<dbReference type="Proteomes" id="UP001611383">
    <property type="component" value="Chromosome"/>
</dbReference>
<keyword evidence="1" id="KW-0472">Membrane</keyword>
<feature type="transmembrane region" description="Helical" evidence="1">
    <location>
        <begin position="54"/>
        <end position="72"/>
    </location>
</feature>
<dbReference type="PANTHER" id="PTHR35519:SF2">
    <property type="entry name" value="PH DOMAIN PROTEIN"/>
    <property type="match status" value="1"/>
</dbReference>
<dbReference type="RefSeq" id="WP_395816835.1">
    <property type="nucleotide sequence ID" value="NZ_CP043494.1"/>
</dbReference>
<feature type="transmembrane region" description="Helical" evidence="1">
    <location>
        <begin position="130"/>
        <end position="154"/>
    </location>
</feature>
<keyword evidence="1" id="KW-0812">Transmembrane</keyword>